<dbReference type="InterPro" id="IPR023115">
    <property type="entry name" value="TIF_IF2_dom3"/>
</dbReference>
<gene>
    <name evidence="11" type="ORF">TrCOL_g10118</name>
</gene>
<dbReference type="Pfam" id="PF22042">
    <property type="entry name" value="EF-G_D2"/>
    <property type="match status" value="1"/>
</dbReference>
<evidence type="ECO:0000256" key="8">
    <source>
        <dbReference type="ARBA" id="ARBA00044105"/>
    </source>
</evidence>
<dbReference type="FunFam" id="2.40.30.10:FF:000054">
    <property type="entry name" value="Translation initiation factor IF-2"/>
    <property type="match status" value="1"/>
</dbReference>
<feature type="domain" description="Tr-type G" evidence="10">
    <location>
        <begin position="342"/>
        <end position="511"/>
    </location>
</feature>
<feature type="compositionally biased region" description="Acidic residues" evidence="9">
    <location>
        <begin position="303"/>
        <end position="323"/>
    </location>
</feature>
<keyword evidence="12" id="KW-1185">Reference proteome</keyword>
<dbReference type="PROSITE" id="PS51722">
    <property type="entry name" value="G_TR_2"/>
    <property type="match status" value="1"/>
</dbReference>
<organism evidence="11 12">
    <name type="scientific">Triparma columacea</name>
    <dbReference type="NCBI Taxonomy" id="722753"/>
    <lineage>
        <taxon>Eukaryota</taxon>
        <taxon>Sar</taxon>
        <taxon>Stramenopiles</taxon>
        <taxon>Ochrophyta</taxon>
        <taxon>Bolidophyceae</taxon>
        <taxon>Parmales</taxon>
        <taxon>Triparmaceae</taxon>
        <taxon>Triparma</taxon>
    </lineage>
</organism>
<dbReference type="PANTHER" id="PTHR43381:SF5">
    <property type="entry name" value="TR-TYPE G DOMAIN-CONTAINING PROTEIN"/>
    <property type="match status" value="1"/>
</dbReference>
<dbReference type="EMBL" id="BRYA01000135">
    <property type="protein sequence ID" value="GMI40763.1"/>
    <property type="molecule type" value="Genomic_DNA"/>
</dbReference>
<feature type="compositionally biased region" description="Basic residues" evidence="9">
    <location>
        <begin position="213"/>
        <end position="224"/>
    </location>
</feature>
<dbReference type="InterPro" id="IPR053905">
    <property type="entry name" value="EF-G-like_DII"/>
</dbReference>
<dbReference type="PANTHER" id="PTHR43381">
    <property type="entry name" value="TRANSLATION INITIATION FACTOR IF-2-RELATED"/>
    <property type="match status" value="1"/>
</dbReference>
<evidence type="ECO:0000256" key="9">
    <source>
        <dbReference type="SAM" id="MobiDB-lite"/>
    </source>
</evidence>
<feature type="compositionally biased region" description="Low complexity" evidence="9">
    <location>
        <begin position="61"/>
        <end position="77"/>
    </location>
</feature>
<evidence type="ECO:0000256" key="1">
    <source>
        <dbReference type="ARBA" id="ARBA00004229"/>
    </source>
</evidence>
<dbReference type="FunFam" id="3.40.50.10050:FF:000001">
    <property type="entry name" value="Translation initiation factor IF-2"/>
    <property type="match status" value="1"/>
</dbReference>
<dbReference type="InterPro" id="IPR005225">
    <property type="entry name" value="Small_GTP-bd"/>
</dbReference>
<comment type="caution">
    <text evidence="11">The sequence shown here is derived from an EMBL/GenBank/DDBJ whole genome shotgun (WGS) entry which is preliminary data.</text>
</comment>
<dbReference type="GO" id="GO:0003924">
    <property type="term" value="F:GTPase activity"/>
    <property type="evidence" value="ECO:0007669"/>
    <property type="project" value="InterPro"/>
</dbReference>
<dbReference type="Proteomes" id="UP001165065">
    <property type="component" value="Unassembled WGS sequence"/>
</dbReference>
<dbReference type="NCBIfam" id="TIGR00487">
    <property type="entry name" value="IF-2"/>
    <property type="match status" value="1"/>
</dbReference>
<dbReference type="SUPFAM" id="SSF50447">
    <property type="entry name" value="Translation proteins"/>
    <property type="match status" value="2"/>
</dbReference>
<dbReference type="Gene3D" id="2.40.30.10">
    <property type="entry name" value="Translation factors"/>
    <property type="match status" value="2"/>
</dbReference>
<keyword evidence="4" id="KW-0547">Nucleotide-binding</keyword>
<dbReference type="InterPro" id="IPR009000">
    <property type="entry name" value="Transl_B-barrel_sf"/>
</dbReference>
<evidence type="ECO:0000256" key="4">
    <source>
        <dbReference type="ARBA" id="ARBA00022741"/>
    </source>
</evidence>
<evidence type="ECO:0000256" key="3">
    <source>
        <dbReference type="ARBA" id="ARBA00022540"/>
    </source>
</evidence>
<dbReference type="OrthoDB" id="361630at2759"/>
<dbReference type="InterPro" id="IPR000178">
    <property type="entry name" value="TF_IF2_bacterial-like"/>
</dbReference>
<dbReference type="SUPFAM" id="SSF52156">
    <property type="entry name" value="Initiation factor IF2/eIF5b, domain 3"/>
    <property type="match status" value="1"/>
</dbReference>
<dbReference type="FunFam" id="3.40.50.300:FF:000019">
    <property type="entry name" value="Translation initiation factor IF-2"/>
    <property type="match status" value="1"/>
</dbReference>
<comment type="subcellular location">
    <subcellularLocation>
        <location evidence="1">Plastid</location>
        <location evidence="1">Chloroplast</location>
    </subcellularLocation>
</comment>
<feature type="compositionally biased region" description="Basic and acidic residues" evidence="9">
    <location>
        <begin position="30"/>
        <end position="40"/>
    </location>
</feature>
<dbReference type="InterPro" id="IPR015760">
    <property type="entry name" value="TIF_IF2"/>
</dbReference>
<evidence type="ECO:0000313" key="12">
    <source>
        <dbReference type="Proteomes" id="UP001165065"/>
    </source>
</evidence>
<dbReference type="PROSITE" id="PS01176">
    <property type="entry name" value="IF2"/>
    <property type="match status" value="1"/>
</dbReference>
<feature type="region of interest" description="Disordered" evidence="9">
    <location>
        <begin position="301"/>
        <end position="323"/>
    </location>
</feature>
<dbReference type="HAMAP" id="MF_00100_B">
    <property type="entry name" value="IF_2_B"/>
    <property type="match status" value="1"/>
</dbReference>
<dbReference type="AlphaFoldDB" id="A0A9W7G9U6"/>
<dbReference type="GO" id="GO:0009507">
    <property type="term" value="C:chloroplast"/>
    <property type="evidence" value="ECO:0007669"/>
    <property type="project" value="UniProtKB-SubCell"/>
</dbReference>
<feature type="compositionally biased region" description="Polar residues" evidence="9">
    <location>
        <begin position="148"/>
        <end position="160"/>
    </location>
</feature>
<evidence type="ECO:0000256" key="5">
    <source>
        <dbReference type="ARBA" id="ARBA00022917"/>
    </source>
</evidence>
<proteinExistence type="inferred from homology"/>
<dbReference type="GO" id="GO:0003743">
    <property type="term" value="F:translation initiation factor activity"/>
    <property type="evidence" value="ECO:0007669"/>
    <property type="project" value="UniProtKB-KW"/>
</dbReference>
<keyword evidence="5" id="KW-0648">Protein biosynthesis</keyword>
<accession>A0A9W7G9U6</accession>
<evidence type="ECO:0000256" key="7">
    <source>
        <dbReference type="ARBA" id="ARBA00025162"/>
    </source>
</evidence>
<dbReference type="CDD" id="cd03692">
    <property type="entry name" value="mtIF2_IVc"/>
    <property type="match status" value="1"/>
</dbReference>
<evidence type="ECO:0000256" key="2">
    <source>
        <dbReference type="ARBA" id="ARBA00007733"/>
    </source>
</evidence>
<evidence type="ECO:0000313" key="11">
    <source>
        <dbReference type="EMBL" id="GMI40763.1"/>
    </source>
</evidence>
<feature type="compositionally biased region" description="Basic and acidic residues" evidence="9">
    <location>
        <begin position="184"/>
        <end position="194"/>
    </location>
</feature>
<feature type="compositionally biased region" description="Basic and acidic residues" evidence="9">
    <location>
        <begin position="225"/>
        <end position="237"/>
    </location>
</feature>
<comment type="function">
    <text evidence="7">One of the essential components for the initiation of protein synthesis. Protects formylmethionyl-tRNA from spontaneous hydrolysis and promotes its binding to the 30S ribosomal subunits. Also involved in the hydrolysis of GTP during the formation of the 70S ribosomal complex.</text>
</comment>
<dbReference type="SUPFAM" id="SSF52540">
    <property type="entry name" value="P-loop containing nucleoside triphosphate hydrolases"/>
    <property type="match status" value="1"/>
</dbReference>
<dbReference type="Gene3D" id="3.40.50.300">
    <property type="entry name" value="P-loop containing nucleotide triphosphate hydrolases"/>
    <property type="match status" value="1"/>
</dbReference>
<dbReference type="Gene3D" id="3.40.50.10050">
    <property type="entry name" value="Translation initiation factor IF- 2, domain 3"/>
    <property type="match status" value="1"/>
</dbReference>
<feature type="region of interest" description="Disordered" evidence="9">
    <location>
        <begin position="21"/>
        <end position="238"/>
    </location>
</feature>
<dbReference type="NCBIfam" id="TIGR00231">
    <property type="entry name" value="small_GTP"/>
    <property type="match status" value="1"/>
</dbReference>
<dbReference type="Pfam" id="PF11987">
    <property type="entry name" value="IF-2"/>
    <property type="match status" value="1"/>
</dbReference>
<dbReference type="InterPro" id="IPR036925">
    <property type="entry name" value="TIF_IF2_dom3_sf"/>
</dbReference>
<feature type="compositionally biased region" description="Basic and acidic residues" evidence="9">
    <location>
        <begin position="47"/>
        <end position="60"/>
    </location>
</feature>
<keyword evidence="6" id="KW-0342">GTP-binding</keyword>
<evidence type="ECO:0000259" key="10">
    <source>
        <dbReference type="PROSITE" id="PS51722"/>
    </source>
</evidence>
<protein>
    <recommendedName>
        <fullName evidence="8">Translation initiation factor IF-2, chloroplastic</fullName>
    </recommendedName>
</protein>
<dbReference type="GO" id="GO:0005525">
    <property type="term" value="F:GTP binding"/>
    <property type="evidence" value="ECO:0007669"/>
    <property type="project" value="UniProtKB-KW"/>
</dbReference>
<dbReference type="FunFam" id="2.40.30.10:FF:000008">
    <property type="entry name" value="Translation initiation factor IF-2"/>
    <property type="match status" value="1"/>
</dbReference>
<dbReference type="InterPro" id="IPR027417">
    <property type="entry name" value="P-loop_NTPase"/>
</dbReference>
<keyword evidence="3" id="KW-0396">Initiation factor</keyword>
<reference evidence="12" key="1">
    <citation type="journal article" date="2023" name="Commun. Biol.">
        <title>Genome analysis of Parmales, the sister group of diatoms, reveals the evolutionary specialization of diatoms from phago-mixotrophs to photoautotrophs.</title>
        <authorList>
            <person name="Ban H."/>
            <person name="Sato S."/>
            <person name="Yoshikawa S."/>
            <person name="Yamada K."/>
            <person name="Nakamura Y."/>
            <person name="Ichinomiya M."/>
            <person name="Sato N."/>
            <person name="Blanc-Mathieu R."/>
            <person name="Endo H."/>
            <person name="Kuwata A."/>
            <person name="Ogata H."/>
        </authorList>
    </citation>
    <scope>NUCLEOTIDE SEQUENCE [LARGE SCALE GENOMIC DNA]</scope>
</reference>
<dbReference type="CDD" id="cd03702">
    <property type="entry name" value="IF2_mtIF2_II"/>
    <property type="match status" value="1"/>
</dbReference>
<dbReference type="InterPro" id="IPR000795">
    <property type="entry name" value="T_Tr_GTP-bd_dom"/>
</dbReference>
<dbReference type="InterPro" id="IPR044145">
    <property type="entry name" value="IF2_II"/>
</dbReference>
<sequence length="847" mass="91163">MEQQHKPEPVRWCEGKKVVFFDEGSQDSDIANKRGVERVPQKRRQGGNRDNRGGQSDRRPYGNNRNRPGGGPRNNSPVMTLTNPLKVRRIRAAPPKRDNDGGSRGPPRNGGGNNSRGPGGRQGGPGGPRSQVNRNQRGPANGLDQKRNTATPSWATPTSQNDDGNDAKGGKGPTNRRATPGKKTKADYEREKKRTPLRVGKRSNNGGIEGRMSRRGSLKKRNRGQQKEDRERARMESSKVLLPDVPKISLNDIAELLDEKAGSVVKFCMVDLGMLVAANVEVDRSTACTIVEGFGKIPVSSLDGDDEYDDDDDEYDDDDDDFESSLETGYGLDFDEPDTLLPRAPVVTVMGHVDHGKTSLLDAIRQTAVTDGEAGGITQHIGAYQVNSAGNTFTFIDTPGHAAFSDMRSRGANITDIVILVVAADDSVKEQTEDSIRCARDAGVPIVVAINKCDLETADPSKVKTELTQYEILTEDLGGDVLVEEISAKTQAGIPQLLEKVRMQADLMDLKANPSRDAVGVVVEAKLEKGLGTVATVLVQKGTLKVGDAFIAGEASGKVRALLGDDGKTRFDSAAPSMPIKVVGFTGVPAAGDLFIVAEDEQLAKELADNRQRLAREASSTSYQSALMSNVADLIANGLEGRKVEKEMSVIIKADVQGSAEALARALSELTLEDDESQVVVKVLLSEVGDVTKNDVSVASVKDETSVIAFNVAANMAAMDEARTAGVDIQYFNIIYDAIESVESRMQEVLSPTPEGEYAGKAIVQEVFNIGGTGNIAGSKCLDGKIRKGGNVRVMRGDKILIESKVKTLRHLKGTVEVIDEGMECGIGLDIFEDYEVGDVIECYVEI</sequence>
<comment type="similarity">
    <text evidence="2">Belongs to the TRAFAC class translation factor GTPase superfamily. Classic translation factor GTPase family. IF-2 subfamily.</text>
</comment>
<dbReference type="CDD" id="cd01887">
    <property type="entry name" value="IF2_eIF5B"/>
    <property type="match status" value="1"/>
</dbReference>
<evidence type="ECO:0000256" key="6">
    <source>
        <dbReference type="ARBA" id="ARBA00023134"/>
    </source>
</evidence>
<name>A0A9W7G9U6_9STRA</name>
<dbReference type="Pfam" id="PF00009">
    <property type="entry name" value="GTP_EFTU"/>
    <property type="match status" value="1"/>
</dbReference>
<feature type="compositionally biased region" description="Gly residues" evidence="9">
    <location>
        <begin position="102"/>
        <end position="127"/>
    </location>
</feature>